<keyword evidence="2" id="KW-1185">Reference proteome</keyword>
<evidence type="ECO:0008006" key="3">
    <source>
        <dbReference type="Google" id="ProtNLM"/>
    </source>
</evidence>
<gene>
    <name evidence="1" type="ORF">HUK82_06345</name>
</gene>
<proteinExistence type="predicted"/>
<dbReference type="RefSeq" id="WP_176613156.1">
    <property type="nucleotide sequence ID" value="NZ_JABXXR010000030.1"/>
</dbReference>
<protein>
    <recommendedName>
        <fullName evidence="3">Fructose-bisphosphate aldolase</fullName>
    </recommendedName>
</protein>
<evidence type="ECO:0000313" key="1">
    <source>
        <dbReference type="EMBL" id="NVN40185.1"/>
    </source>
</evidence>
<dbReference type="AlphaFoldDB" id="A0A850P6B3"/>
<organism evidence="1 2">
    <name type="scientific">Ameyamaea chiangmaiensis</name>
    <dbReference type="NCBI Taxonomy" id="442969"/>
    <lineage>
        <taxon>Bacteria</taxon>
        <taxon>Pseudomonadati</taxon>
        <taxon>Pseudomonadota</taxon>
        <taxon>Alphaproteobacteria</taxon>
        <taxon>Acetobacterales</taxon>
        <taxon>Acetobacteraceae</taxon>
        <taxon>Ameyamaea</taxon>
    </lineage>
</organism>
<comment type="caution">
    <text evidence="1">The sequence shown here is derived from an EMBL/GenBank/DDBJ whole genome shotgun (WGS) entry which is preliminary data.</text>
</comment>
<dbReference type="EMBL" id="JABXXR010000030">
    <property type="protein sequence ID" value="NVN40185.1"/>
    <property type="molecule type" value="Genomic_DNA"/>
</dbReference>
<accession>A0A850P6B3</accession>
<dbReference type="Gene3D" id="3.20.20.70">
    <property type="entry name" value="Aldolase class I"/>
    <property type="match status" value="1"/>
</dbReference>
<evidence type="ECO:0000313" key="2">
    <source>
        <dbReference type="Proteomes" id="UP000585665"/>
    </source>
</evidence>
<sequence>MARFEDKIAAMLAGRDTPTDFIIADAKDADMAAGLSATGLTTARQGRRFRTRAEYIASIRDIIRQDIVDIMLVSCSILETLVEQAAFAGTGVRSAIRANDTSDLWRCRGATYTKTPSIPFRSAALAGAQTDLGLYSMTFVNDAAIDARSLEQFQQFRTDASAVNFRYFMEIFNPNVETGIDAEHVPFFINDMIIRALAGLRRAERPVFLKVAYNGPAAMEELASFDPGMIVGVMGGGSGTTRDCLELLHQAQRFGARAALFGRKINDAASPTALIAAMRHVVDGDMKPEEATRFYHDALVKDGITPLHALDDDLSLTESVLRHAA</sequence>
<dbReference type="InterPro" id="IPR013785">
    <property type="entry name" value="Aldolase_TIM"/>
</dbReference>
<name>A0A850P6B3_9PROT</name>
<reference evidence="1 2" key="1">
    <citation type="submission" date="2020-06" db="EMBL/GenBank/DDBJ databases">
        <title>Description of novel acetic acid bacteria.</title>
        <authorList>
            <person name="Sombolestani A."/>
        </authorList>
    </citation>
    <scope>NUCLEOTIDE SEQUENCE [LARGE SCALE GENOMIC DNA]</scope>
    <source>
        <strain evidence="1 2">LMG 27010</strain>
    </source>
</reference>
<dbReference type="Proteomes" id="UP000585665">
    <property type="component" value="Unassembled WGS sequence"/>
</dbReference>